<organism evidence="2">
    <name type="scientific">Aphanomyces astaci</name>
    <name type="common">Crayfish plague agent</name>
    <dbReference type="NCBI Taxonomy" id="112090"/>
    <lineage>
        <taxon>Eukaryota</taxon>
        <taxon>Sar</taxon>
        <taxon>Stramenopiles</taxon>
        <taxon>Oomycota</taxon>
        <taxon>Saprolegniomycetes</taxon>
        <taxon>Saprolegniales</taxon>
        <taxon>Verrucalvaceae</taxon>
        <taxon>Aphanomyces</taxon>
    </lineage>
</organism>
<name>W4G3S4_APHAT</name>
<dbReference type="Pfam" id="PF10354">
    <property type="entry name" value="BMT5-like"/>
    <property type="match status" value="1"/>
</dbReference>
<dbReference type="VEuPathDB" id="FungiDB:H257_11410"/>
<dbReference type="Gene3D" id="3.30.70.380">
    <property type="entry name" value="Ferrodoxin-fold anticodon-binding domain"/>
    <property type="match status" value="1"/>
</dbReference>
<proteinExistence type="predicted"/>
<dbReference type="STRING" id="112090.W4G3S4"/>
<dbReference type="RefSeq" id="XP_009836620.1">
    <property type="nucleotide sequence ID" value="XM_009838318.1"/>
</dbReference>
<dbReference type="EMBL" id="KI913147">
    <property type="protein sequence ID" value="ETV73684.1"/>
    <property type="molecule type" value="Genomic_DNA"/>
</dbReference>
<dbReference type="GeneID" id="20813406"/>
<evidence type="ECO:0000313" key="2">
    <source>
        <dbReference type="EMBL" id="ETV73684.1"/>
    </source>
</evidence>
<dbReference type="InterPro" id="IPR036690">
    <property type="entry name" value="Fdx_antiC-bd_sf"/>
</dbReference>
<dbReference type="GO" id="GO:0070042">
    <property type="term" value="F:rRNA (uridine-N3-)-methyltransferase activity"/>
    <property type="evidence" value="ECO:0007669"/>
    <property type="project" value="InterPro"/>
</dbReference>
<dbReference type="PANTHER" id="PTHR11538:SF26">
    <property type="entry name" value="FERREDOXIN-FOLD ANTICODON-BINDING DOMAIN-CONTAINING PROTEIN 1"/>
    <property type="match status" value="1"/>
</dbReference>
<dbReference type="GO" id="GO:0070475">
    <property type="term" value="P:rRNA base methylation"/>
    <property type="evidence" value="ECO:0007669"/>
    <property type="project" value="InterPro"/>
</dbReference>
<dbReference type="InterPro" id="IPR019446">
    <property type="entry name" value="BMT5-like"/>
</dbReference>
<accession>W4G3S4</accession>
<evidence type="ECO:0000259" key="1">
    <source>
        <dbReference type="Pfam" id="PF10354"/>
    </source>
</evidence>
<dbReference type="AlphaFoldDB" id="W4G3S4"/>
<dbReference type="SUPFAM" id="SSF54991">
    <property type="entry name" value="Anticodon-binding domain of PheRS"/>
    <property type="match status" value="1"/>
</dbReference>
<feature type="domain" description="25S rRNA (uridine-N(3))-methyltransferase BMT5-like" evidence="1">
    <location>
        <begin position="49"/>
        <end position="222"/>
    </location>
</feature>
<sequence length="354" mass="38706">MLRLAFKRRLQAWMSTATHTTHCVPLSTRASDDIVVLDLKKQRAPRNVLVVGDGNFSYSKALAGAFIREGITPTTIIATSLDTQNEIDTMYPGASSSISALKAAGARVLHGVNATSLGAHKASFGVHSGFDRIVFNFPHFAEGGNTRNKISKHRTLLTEFFQSCQSVLAPHGQIWVALCQGQGGSPADTLKRNEGDTWQVVPCAAAGQMILLDVVSFPYAELSLLGYHSVGYRLQDRAFHSEGGLIHIFGPESPSTGKPARFAQSWTRHISFWRGDGYSLDALQVALQHVLGPGVDIALTLHDTYHCNKTNHTSLTFHVTFESRVHNFSRQRLNDIVHVIAQKLAVLDVGIVRS</sequence>
<protein>
    <recommendedName>
        <fullName evidence="1">25S rRNA (uridine-N(3))-methyltransferase BMT5-like domain-containing protein</fullName>
    </recommendedName>
</protein>
<dbReference type="OrthoDB" id="273345at2759"/>
<reference evidence="2" key="1">
    <citation type="submission" date="2013-12" db="EMBL/GenBank/DDBJ databases">
        <title>The Genome Sequence of Aphanomyces astaci APO3.</title>
        <authorList>
            <consortium name="The Broad Institute Genomics Platform"/>
            <person name="Russ C."/>
            <person name="Tyler B."/>
            <person name="van West P."/>
            <person name="Dieguez-Uribeondo J."/>
            <person name="Young S.K."/>
            <person name="Zeng Q."/>
            <person name="Gargeya S."/>
            <person name="Fitzgerald M."/>
            <person name="Abouelleil A."/>
            <person name="Alvarado L."/>
            <person name="Chapman S.B."/>
            <person name="Gainer-Dewar J."/>
            <person name="Goldberg J."/>
            <person name="Griggs A."/>
            <person name="Gujja S."/>
            <person name="Hansen M."/>
            <person name="Howarth C."/>
            <person name="Imamovic A."/>
            <person name="Ireland A."/>
            <person name="Larimer J."/>
            <person name="McCowan C."/>
            <person name="Murphy C."/>
            <person name="Pearson M."/>
            <person name="Poon T.W."/>
            <person name="Priest M."/>
            <person name="Roberts A."/>
            <person name="Saif S."/>
            <person name="Shea T."/>
            <person name="Sykes S."/>
            <person name="Wortman J."/>
            <person name="Nusbaum C."/>
            <person name="Birren B."/>
        </authorList>
    </citation>
    <scope>NUCLEOTIDE SEQUENCE [LARGE SCALE GENOMIC DNA]</scope>
    <source>
        <strain evidence="2">APO3</strain>
    </source>
</reference>
<gene>
    <name evidence="2" type="ORF">H257_11410</name>
</gene>
<dbReference type="PANTHER" id="PTHR11538">
    <property type="entry name" value="PHENYLALANYL-TRNA SYNTHETASE"/>
    <property type="match status" value="1"/>
</dbReference>
<dbReference type="GO" id="GO:0005737">
    <property type="term" value="C:cytoplasm"/>
    <property type="evidence" value="ECO:0007669"/>
    <property type="project" value="TreeGrafter"/>
</dbReference>